<keyword evidence="2" id="KW-0472">Membrane</keyword>
<keyword evidence="1" id="KW-0677">Repeat</keyword>
<evidence type="ECO:0000313" key="4">
    <source>
        <dbReference type="EMBL" id="RYO74334.1"/>
    </source>
</evidence>
<dbReference type="InterPro" id="IPR027417">
    <property type="entry name" value="P-loop_NTPase"/>
</dbReference>
<accession>A0A4Q4SU86</accession>
<feature type="transmembrane region" description="Helical" evidence="2">
    <location>
        <begin position="669"/>
        <end position="690"/>
    </location>
</feature>
<evidence type="ECO:0000256" key="2">
    <source>
        <dbReference type="SAM" id="Phobius"/>
    </source>
</evidence>
<dbReference type="PANTHER" id="PTHR10039:SF14">
    <property type="entry name" value="NACHT DOMAIN-CONTAINING PROTEIN"/>
    <property type="match status" value="1"/>
</dbReference>
<comment type="caution">
    <text evidence="4">The sequence shown here is derived from an EMBL/GenBank/DDBJ whole genome shotgun (WGS) entry which is preliminary data.</text>
</comment>
<dbReference type="STRING" id="155417.A0A4Q4SU86"/>
<dbReference type="Proteomes" id="UP000293360">
    <property type="component" value="Unassembled WGS sequence"/>
</dbReference>
<sequence>MSGAEVIGLISGIIAIISATVKVYGAATDASGLPEAFRDVAKRLPLVQETLQTAREYLNTADPEEAFYNAIKPVLEGCEDKAKRLAAIFEKVVPQADVSIMERYLLAARTLGKGDTVESLMKGILDDVQLLTGNRVTKLPTKAEIAHLIRAAIDEVSAIPPSLPAGLDAPINYDAERNALLKELKWTDPTIDKLRIERTKGGLYEAASNWILAHPSYHQWRHGETKLLWIKGGAGKGKTMLLVAITRELRPCTKLDKPGADSFLSFFFCQNSDDRLNNAVAILKGLIYLLLVQDSGLVSYIKNDYDRMGKEVFDVSNNINAFDALSNVFIQMVRHPRSETVYLAVDALDECEDGLPDLLGLIKESSLQENRLKWIVTSRNQVNVDESLALSLEVNSEAVVRAIEVYIDHKVSQISSLESNPAQRATVQQKLLDKADGTFLWVDLMLRCIHGALGDDVVRRIDEIPSGLPPLYDRMMGDIGKPTSDYRDSCLVILSIATLAYRPLHILELRTLAGLEKYETADLEGIVDMCGSFLTLLESRVYPIHQSAKDYLVSEAAVSKIFPSGAHCVHRSIIDRSVAAMEKALSRDIYGLVHPGTLIHEVMGPPVQDPLLGVGYSCAYWMDHVCKADQSGFQRNRRSRLVRVLRKFSTPSESTPLRDLINTFFQRHFLHWLEALSLLGIVTNGVFSLARLRNTLATARGDAFVDLIEDVYREQYYSRIVHGGRA</sequence>
<protein>
    <recommendedName>
        <fullName evidence="3">NACHT domain-containing protein</fullName>
    </recommendedName>
</protein>
<organism evidence="4 5">
    <name type="scientific">Monosporascus ibericus</name>
    <dbReference type="NCBI Taxonomy" id="155417"/>
    <lineage>
        <taxon>Eukaryota</taxon>
        <taxon>Fungi</taxon>
        <taxon>Dikarya</taxon>
        <taxon>Ascomycota</taxon>
        <taxon>Pezizomycotina</taxon>
        <taxon>Sordariomycetes</taxon>
        <taxon>Xylariomycetidae</taxon>
        <taxon>Xylariales</taxon>
        <taxon>Xylariales incertae sedis</taxon>
        <taxon>Monosporascus</taxon>
    </lineage>
</organism>
<reference evidence="4 5" key="1">
    <citation type="submission" date="2018-06" db="EMBL/GenBank/DDBJ databases">
        <title>Complete Genomes of Monosporascus.</title>
        <authorList>
            <person name="Robinson A.J."/>
            <person name="Natvig D.O."/>
        </authorList>
    </citation>
    <scope>NUCLEOTIDE SEQUENCE [LARGE SCALE GENOMIC DNA]</scope>
    <source>
        <strain evidence="4 5">CBS 110550</strain>
    </source>
</reference>
<dbReference type="PANTHER" id="PTHR10039">
    <property type="entry name" value="AMELOGENIN"/>
    <property type="match status" value="1"/>
</dbReference>
<dbReference type="InterPro" id="IPR007111">
    <property type="entry name" value="NACHT_NTPase"/>
</dbReference>
<keyword evidence="2" id="KW-0812">Transmembrane</keyword>
<keyword evidence="2" id="KW-1133">Transmembrane helix</keyword>
<evidence type="ECO:0000256" key="1">
    <source>
        <dbReference type="ARBA" id="ARBA00022737"/>
    </source>
</evidence>
<dbReference type="InterPro" id="IPR056884">
    <property type="entry name" value="NPHP3-like_N"/>
</dbReference>
<dbReference type="InterPro" id="IPR031352">
    <property type="entry name" value="SesA"/>
</dbReference>
<gene>
    <name evidence="4" type="ORF">DL764_010859</name>
</gene>
<name>A0A4Q4SU86_9PEZI</name>
<dbReference type="Pfam" id="PF17107">
    <property type="entry name" value="SesA"/>
    <property type="match status" value="1"/>
</dbReference>
<keyword evidence="5" id="KW-1185">Reference proteome</keyword>
<evidence type="ECO:0000313" key="5">
    <source>
        <dbReference type="Proteomes" id="UP000293360"/>
    </source>
</evidence>
<proteinExistence type="predicted"/>
<dbReference type="PROSITE" id="PS50837">
    <property type="entry name" value="NACHT"/>
    <property type="match status" value="1"/>
</dbReference>
<dbReference type="Pfam" id="PF24883">
    <property type="entry name" value="NPHP3_N"/>
    <property type="match status" value="1"/>
</dbReference>
<dbReference type="AlphaFoldDB" id="A0A4Q4SU86"/>
<dbReference type="OrthoDB" id="538223at2759"/>
<evidence type="ECO:0000259" key="3">
    <source>
        <dbReference type="PROSITE" id="PS50837"/>
    </source>
</evidence>
<dbReference type="EMBL" id="QJNU01001588">
    <property type="protein sequence ID" value="RYO74334.1"/>
    <property type="molecule type" value="Genomic_DNA"/>
</dbReference>
<feature type="domain" description="NACHT" evidence="3">
    <location>
        <begin position="226"/>
        <end position="391"/>
    </location>
</feature>
<dbReference type="SUPFAM" id="SSF52540">
    <property type="entry name" value="P-loop containing nucleoside triphosphate hydrolases"/>
    <property type="match status" value="1"/>
</dbReference>